<comment type="similarity">
    <text evidence="1 6">Belongs to the eukaryotic ribosomal protein eS27 family.</text>
</comment>
<keyword evidence="4 6" id="KW-0689">Ribosomal protein</keyword>
<dbReference type="GO" id="GO:0006412">
    <property type="term" value="P:translation"/>
    <property type="evidence" value="ECO:0007669"/>
    <property type="project" value="InterPro"/>
</dbReference>
<dbReference type="InterPro" id="IPR005645">
    <property type="entry name" value="FSH-like_dom"/>
</dbReference>
<keyword evidence="6" id="KW-0479">Metal-binding</keyword>
<dbReference type="Gene3D" id="2.20.25.100">
    <property type="entry name" value="Zn-binding ribosomal proteins"/>
    <property type="match status" value="1"/>
</dbReference>
<dbReference type="GO" id="GO:0005840">
    <property type="term" value="C:ribosome"/>
    <property type="evidence" value="ECO:0007669"/>
    <property type="project" value="UniProtKB-KW"/>
</dbReference>
<evidence type="ECO:0000256" key="1">
    <source>
        <dbReference type="ARBA" id="ARBA00010919"/>
    </source>
</evidence>
<organism evidence="8">
    <name type="scientific">Cladophialophora bantiana (strain ATCC 10958 / CBS 173.52 / CDC B-1940 / NIH 8579)</name>
    <name type="common">Xylohypha bantiana</name>
    <dbReference type="NCBI Taxonomy" id="1442370"/>
    <lineage>
        <taxon>Eukaryota</taxon>
        <taxon>Fungi</taxon>
        <taxon>Dikarya</taxon>
        <taxon>Ascomycota</taxon>
        <taxon>Pezizomycotina</taxon>
        <taxon>Eurotiomycetes</taxon>
        <taxon>Chaetothyriomycetidae</taxon>
        <taxon>Chaetothyriales</taxon>
        <taxon>Herpotrichiellaceae</taxon>
        <taxon>Cladophialophora</taxon>
    </lineage>
</organism>
<dbReference type="GO" id="GO:1990904">
    <property type="term" value="C:ribonucleoprotein complex"/>
    <property type="evidence" value="ECO:0007669"/>
    <property type="project" value="UniProtKB-KW"/>
</dbReference>
<dbReference type="OrthoDB" id="2094269at2759"/>
<evidence type="ECO:0000256" key="4">
    <source>
        <dbReference type="ARBA" id="ARBA00022980"/>
    </source>
</evidence>
<dbReference type="InterPro" id="IPR029058">
    <property type="entry name" value="AB_hydrolase_fold"/>
</dbReference>
<dbReference type="GeneID" id="27700932"/>
<accession>A0A0D2HK46</accession>
<evidence type="ECO:0000256" key="3">
    <source>
        <dbReference type="ARBA" id="ARBA00022833"/>
    </source>
</evidence>
<dbReference type="GO" id="GO:0019748">
    <property type="term" value="P:secondary metabolic process"/>
    <property type="evidence" value="ECO:0007669"/>
    <property type="project" value="TreeGrafter"/>
</dbReference>
<proteinExistence type="inferred from homology"/>
<dbReference type="GO" id="GO:0016787">
    <property type="term" value="F:hydrolase activity"/>
    <property type="evidence" value="ECO:0007669"/>
    <property type="project" value="UniProtKB-KW"/>
</dbReference>
<dbReference type="GO" id="GO:0008270">
    <property type="term" value="F:zinc ion binding"/>
    <property type="evidence" value="ECO:0007669"/>
    <property type="project" value="UniProtKB-KW"/>
</dbReference>
<evidence type="ECO:0000313" key="8">
    <source>
        <dbReference type="EMBL" id="KIW91110.1"/>
    </source>
</evidence>
<protein>
    <recommendedName>
        <fullName evidence="6">40S ribosomal protein S27</fullName>
    </recommendedName>
</protein>
<dbReference type="RefSeq" id="XP_016617779.1">
    <property type="nucleotide sequence ID" value="XM_016765734.1"/>
</dbReference>
<reference evidence="8" key="1">
    <citation type="submission" date="2015-01" db="EMBL/GenBank/DDBJ databases">
        <title>The Genome Sequence of Cladophialophora bantiana CBS 173.52.</title>
        <authorList>
            <consortium name="The Broad Institute Genomics Platform"/>
            <person name="Cuomo C."/>
            <person name="de Hoog S."/>
            <person name="Gorbushina A."/>
            <person name="Stielow B."/>
            <person name="Teixiera M."/>
            <person name="Abouelleil A."/>
            <person name="Chapman S.B."/>
            <person name="Priest M."/>
            <person name="Young S.K."/>
            <person name="Wortman J."/>
            <person name="Nusbaum C."/>
            <person name="Birren B."/>
        </authorList>
    </citation>
    <scope>NUCLEOTIDE SEQUENCE [LARGE SCALE GENOMIC DNA]</scope>
    <source>
        <strain evidence="8">CBS 173.52</strain>
    </source>
</reference>
<dbReference type="Gene3D" id="3.40.50.1820">
    <property type="entry name" value="alpha/beta hydrolase"/>
    <property type="match status" value="1"/>
</dbReference>
<dbReference type="InterPro" id="IPR011332">
    <property type="entry name" value="Ribosomal_zn-bd"/>
</dbReference>
<dbReference type="SUPFAM" id="SSF57829">
    <property type="entry name" value="Zn-binding ribosomal proteins"/>
    <property type="match status" value="1"/>
</dbReference>
<name>A0A0D2HK46_CLAB1</name>
<keyword evidence="6" id="KW-0863">Zinc-finger</keyword>
<dbReference type="FunFam" id="2.20.25.100:FF:000001">
    <property type="entry name" value="40S ribosomal protein S27"/>
    <property type="match status" value="1"/>
</dbReference>
<keyword evidence="5 6" id="KW-0687">Ribonucleoprotein</keyword>
<keyword evidence="3 6" id="KW-0862">Zinc</keyword>
<dbReference type="Pfam" id="PF03959">
    <property type="entry name" value="FSH1"/>
    <property type="match status" value="1"/>
</dbReference>
<dbReference type="PANTHER" id="PTHR48070:SF6">
    <property type="entry name" value="ESTERASE OVCA2"/>
    <property type="match status" value="1"/>
</dbReference>
<dbReference type="InterPro" id="IPR000592">
    <property type="entry name" value="Ribosomal_eS27"/>
</dbReference>
<evidence type="ECO:0000256" key="6">
    <source>
        <dbReference type="RuleBase" id="RU000671"/>
    </source>
</evidence>
<dbReference type="Pfam" id="PF01667">
    <property type="entry name" value="Ribosomal_S27e"/>
    <property type="match status" value="1"/>
</dbReference>
<dbReference type="HAMAP" id="MF_00371">
    <property type="entry name" value="Ribosomal_eS27"/>
    <property type="match status" value="1"/>
</dbReference>
<evidence type="ECO:0000256" key="2">
    <source>
        <dbReference type="ARBA" id="ARBA00022801"/>
    </source>
</evidence>
<dbReference type="SUPFAM" id="SSF53474">
    <property type="entry name" value="alpha/beta-Hydrolases"/>
    <property type="match status" value="1"/>
</dbReference>
<dbReference type="VEuPathDB" id="FungiDB:Z519_08004"/>
<dbReference type="HOGENOM" id="CLU_051938_2_0_1"/>
<feature type="domain" description="Serine hydrolase" evidence="7">
    <location>
        <begin position="11"/>
        <end position="243"/>
    </location>
</feature>
<dbReference type="GO" id="GO:0003735">
    <property type="term" value="F:structural constituent of ribosome"/>
    <property type="evidence" value="ECO:0007669"/>
    <property type="project" value="InterPro"/>
</dbReference>
<dbReference type="EMBL" id="KN846991">
    <property type="protein sequence ID" value="KIW91110.1"/>
    <property type="molecule type" value="Genomic_DNA"/>
</dbReference>
<dbReference type="GO" id="GO:0005737">
    <property type="term" value="C:cytoplasm"/>
    <property type="evidence" value="ECO:0007669"/>
    <property type="project" value="TreeGrafter"/>
</dbReference>
<sequence>MPSAKEPSSGVKVLMLHGYTQNGTLFHAKTRAMEKHLQKVFPGISLTYPTGPLQLKPSDVPGFDLSSSEDPDSIEAYGWWRRSDTSDPPEYVGLEEGLETIAKVLESEGPFDGVIGFSQGACLAAMVASLLEGDSRKQAFEKARERSTLAIPYPASFERLSHPPLKFCAAYCGFRAPGERYRGFYEEPHIQTPVCHVIGSLDSVVEESRTQALIDATGGAEKTQVVAHPGGHFVPSGKQYLDMIAGFIKQTMSSHGEASGTEEKAEDMDTGLEYLDAPRQSLAILYLVPVTVLVLAVDLLNPTPQAEARKHKLKTLVPAPRSFFMDVKCPGCFTITTVFSHAQTVVICAGCSTVLCQPTGGKARLTEGCSFRRK</sequence>
<evidence type="ECO:0000256" key="5">
    <source>
        <dbReference type="ARBA" id="ARBA00023274"/>
    </source>
</evidence>
<dbReference type="AlphaFoldDB" id="A0A0D2HK46"/>
<dbReference type="InterPro" id="IPR023407">
    <property type="entry name" value="Ribosomal_eS27_Zn-bd_dom_sf"/>
</dbReference>
<dbReference type="PANTHER" id="PTHR48070">
    <property type="entry name" value="ESTERASE OVCA2"/>
    <property type="match status" value="1"/>
</dbReference>
<comment type="cofactor">
    <cofactor evidence="6">
        <name>Zn(2+)</name>
        <dbReference type="ChEBI" id="CHEBI:29105"/>
    </cofactor>
    <text evidence="6">Binds 1 zinc ion per subunit.</text>
</comment>
<evidence type="ECO:0000259" key="7">
    <source>
        <dbReference type="Pfam" id="PF03959"/>
    </source>
</evidence>
<keyword evidence="2" id="KW-0378">Hydrolase</keyword>
<dbReference type="InterPro" id="IPR050593">
    <property type="entry name" value="LovG"/>
</dbReference>
<dbReference type="PROSITE" id="PS01168">
    <property type="entry name" value="RIBOSOMAL_S27E"/>
    <property type="match status" value="1"/>
</dbReference>
<gene>
    <name evidence="8" type="ORF">Z519_08004</name>
</gene>
<dbReference type="GO" id="GO:0005634">
    <property type="term" value="C:nucleus"/>
    <property type="evidence" value="ECO:0007669"/>
    <property type="project" value="TreeGrafter"/>
</dbReference>